<accession>A0A0V1DKK2</accession>
<gene>
    <name evidence="2" type="ORF">T11_1478</name>
</gene>
<reference evidence="2 3" key="1">
    <citation type="submission" date="2015-01" db="EMBL/GenBank/DDBJ databases">
        <title>Evolution of Trichinella species and genotypes.</title>
        <authorList>
            <person name="Korhonen P.K."/>
            <person name="Edoardo P."/>
            <person name="Giuseppe L.R."/>
            <person name="Gasser R.B."/>
        </authorList>
    </citation>
    <scope>NUCLEOTIDE SEQUENCE [LARGE SCALE GENOMIC DNA]</scope>
    <source>
        <strain evidence="2">ISS1029</strain>
    </source>
</reference>
<feature type="non-terminal residue" evidence="2">
    <location>
        <position position="1"/>
    </location>
</feature>
<keyword evidence="3" id="KW-1185">Reference proteome</keyword>
<proteinExistence type="predicted"/>
<comment type="caution">
    <text evidence="2">The sequence shown here is derived from an EMBL/GenBank/DDBJ whole genome shotgun (WGS) entry which is preliminary data.</text>
</comment>
<evidence type="ECO:0000313" key="2">
    <source>
        <dbReference type="EMBL" id="KRY62140.1"/>
    </source>
</evidence>
<sequence length="43" mass="4937">LAPKRKSATEPPSVAAPPRTHQNLEEARSLLSEQKIIRRNCWR</sequence>
<dbReference type="EMBL" id="JYDP01010051">
    <property type="protein sequence ID" value="KRY62140.1"/>
    <property type="molecule type" value="Genomic_DNA"/>
</dbReference>
<name>A0A0V1DKK2_9BILA</name>
<dbReference type="AlphaFoldDB" id="A0A0V1DKK2"/>
<dbReference type="Proteomes" id="UP000055024">
    <property type="component" value="Unassembled WGS sequence"/>
</dbReference>
<evidence type="ECO:0000256" key="1">
    <source>
        <dbReference type="SAM" id="MobiDB-lite"/>
    </source>
</evidence>
<evidence type="ECO:0000313" key="3">
    <source>
        <dbReference type="Proteomes" id="UP000055024"/>
    </source>
</evidence>
<feature type="region of interest" description="Disordered" evidence="1">
    <location>
        <begin position="1"/>
        <end position="28"/>
    </location>
</feature>
<organism evidence="2 3">
    <name type="scientific">Trichinella zimbabwensis</name>
    <dbReference type="NCBI Taxonomy" id="268475"/>
    <lineage>
        <taxon>Eukaryota</taxon>
        <taxon>Metazoa</taxon>
        <taxon>Ecdysozoa</taxon>
        <taxon>Nematoda</taxon>
        <taxon>Enoplea</taxon>
        <taxon>Dorylaimia</taxon>
        <taxon>Trichinellida</taxon>
        <taxon>Trichinellidae</taxon>
        <taxon>Trichinella</taxon>
    </lineage>
</organism>
<protein>
    <submittedName>
        <fullName evidence="2">Uncharacterized protein</fullName>
    </submittedName>
</protein>